<gene>
    <name evidence="2" type="ORF">LAZ67_1002663</name>
</gene>
<accession>A0ABY6JW97</accession>
<dbReference type="EMBL" id="CP092863">
    <property type="protein sequence ID" value="UYV60881.1"/>
    <property type="molecule type" value="Genomic_DNA"/>
</dbReference>
<protein>
    <submittedName>
        <fullName evidence="2">NUBP1</fullName>
    </submittedName>
</protein>
<name>A0ABY6JW97_9ARAC</name>
<organism evidence="2 3">
    <name type="scientific">Cordylochernes scorpioides</name>
    <dbReference type="NCBI Taxonomy" id="51811"/>
    <lineage>
        <taxon>Eukaryota</taxon>
        <taxon>Metazoa</taxon>
        <taxon>Ecdysozoa</taxon>
        <taxon>Arthropoda</taxon>
        <taxon>Chelicerata</taxon>
        <taxon>Arachnida</taxon>
        <taxon>Pseudoscorpiones</taxon>
        <taxon>Cheliferoidea</taxon>
        <taxon>Chernetidae</taxon>
        <taxon>Cordylochernes</taxon>
    </lineage>
</organism>
<evidence type="ECO:0000313" key="2">
    <source>
        <dbReference type="EMBL" id="UYV60881.1"/>
    </source>
</evidence>
<sequence length="105" mass="11168">MHHLQEQRGLTRPSLGMYGSIKTGPILQPKVGCPGTGSGEAGKAAACQGCPNQSLCASAKPQGPDPGEIGFIIFYRIRGLTTVTVLRRLIESPNVVVHLDKENED</sequence>
<evidence type="ECO:0000256" key="1">
    <source>
        <dbReference type="SAM" id="MobiDB-lite"/>
    </source>
</evidence>
<reference evidence="2 3" key="1">
    <citation type="submission" date="2022-01" db="EMBL/GenBank/DDBJ databases">
        <title>A chromosomal length assembly of Cordylochernes scorpioides.</title>
        <authorList>
            <person name="Zeh D."/>
            <person name="Zeh J."/>
        </authorList>
    </citation>
    <scope>NUCLEOTIDE SEQUENCE [LARGE SCALE GENOMIC DNA]</scope>
    <source>
        <strain evidence="2">IN4F17</strain>
        <tissue evidence="2">Whole Body</tissue>
    </source>
</reference>
<evidence type="ECO:0000313" key="3">
    <source>
        <dbReference type="Proteomes" id="UP001235939"/>
    </source>
</evidence>
<proteinExistence type="predicted"/>
<keyword evidence="3" id="KW-1185">Reference proteome</keyword>
<feature type="region of interest" description="Disordered" evidence="1">
    <location>
        <begin position="1"/>
        <end position="21"/>
    </location>
</feature>
<dbReference type="Proteomes" id="UP001235939">
    <property type="component" value="Chromosome 01"/>
</dbReference>